<accession>A0ABS5BML8</accession>
<proteinExistence type="predicted"/>
<organism evidence="1 2">
    <name type="scientific">Gemmata palustris</name>
    <dbReference type="NCBI Taxonomy" id="2822762"/>
    <lineage>
        <taxon>Bacteria</taxon>
        <taxon>Pseudomonadati</taxon>
        <taxon>Planctomycetota</taxon>
        <taxon>Planctomycetia</taxon>
        <taxon>Gemmatales</taxon>
        <taxon>Gemmataceae</taxon>
        <taxon>Gemmata</taxon>
    </lineage>
</organism>
<dbReference type="Proteomes" id="UP000676565">
    <property type="component" value="Unassembled WGS sequence"/>
</dbReference>
<keyword evidence="2" id="KW-1185">Reference proteome</keyword>
<dbReference type="EMBL" id="JAGKQQ010000001">
    <property type="protein sequence ID" value="MBP3954961.1"/>
    <property type="molecule type" value="Genomic_DNA"/>
</dbReference>
<sequence>MSTAVLVNRVLQESLLSLSGAARLFPPLRQHAAVRASTIWRWVREGVMTPNGRVKLEAVRCGHAWMTSREAVARFIEAQNQSAGHAVPVANVADANGDREAAAVAVLIGM</sequence>
<gene>
    <name evidence="1" type="ORF">J8F10_06655</name>
</gene>
<comment type="caution">
    <text evidence="1">The sequence shown here is derived from an EMBL/GenBank/DDBJ whole genome shotgun (WGS) entry which is preliminary data.</text>
</comment>
<evidence type="ECO:0000313" key="1">
    <source>
        <dbReference type="EMBL" id="MBP3954961.1"/>
    </source>
</evidence>
<evidence type="ECO:0000313" key="2">
    <source>
        <dbReference type="Proteomes" id="UP000676565"/>
    </source>
</evidence>
<name>A0ABS5BML8_9BACT</name>
<reference evidence="1 2" key="1">
    <citation type="submission" date="2021-04" db="EMBL/GenBank/DDBJ databases">
        <authorList>
            <person name="Ivanova A."/>
        </authorList>
    </citation>
    <scope>NUCLEOTIDE SEQUENCE [LARGE SCALE GENOMIC DNA]</scope>
    <source>
        <strain evidence="1 2">G18</strain>
    </source>
</reference>
<dbReference type="Pfam" id="PF07618">
    <property type="entry name" value="DUF1580"/>
    <property type="match status" value="1"/>
</dbReference>
<dbReference type="InterPro" id="IPR011474">
    <property type="entry name" value="DUF1580"/>
</dbReference>
<protein>
    <submittedName>
        <fullName evidence="1">DUF1580 domain-containing protein</fullName>
    </submittedName>
</protein>